<dbReference type="Gene3D" id="2.30.30.140">
    <property type="match status" value="1"/>
</dbReference>
<dbReference type="InterPro" id="IPR035437">
    <property type="entry name" value="SNase_OB-fold_sf"/>
</dbReference>
<protein>
    <recommendedName>
        <fullName evidence="1">Tudor domain-containing protein</fullName>
    </recommendedName>
</protein>
<dbReference type="AlphaFoldDB" id="A0A0B6YFJ0"/>
<dbReference type="EMBL" id="HACG01007450">
    <property type="protein sequence ID" value="CEK54315.1"/>
    <property type="molecule type" value="Transcribed_RNA"/>
</dbReference>
<feature type="non-terminal residue" evidence="2">
    <location>
        <position position="92"/>
    </location>
</feature>
<dbReference type="InterPro" id="IPR002999">
    <property type="entry name" value="Tudor"/>
</dbReference>
<feature type="non-terminal residue" evidence="2">
    <location>
        <position position="1"/>
    </location>
</feature>
<feature type="domain" description="Tudor" evidence="1">
    <location>
        <begin position="13"/>
        <end position="52"/>
    </location>
</feature>
<dbReference type="InterPro" id="IPR050621">
    <property type="entry name" value="Tudor_domain_containing"/>
</dbReference>
<gene>
    <name evidence="2" type="primary">ORF22490</name>
</gene>
<accession>A0A0B6YFJ0</accession>
<dbReference type="PANTHER" id="PTHR22948:SF29">
    <property type="entry name" value="FI02030P-RELATED"/>
    <property type="match status" value="1"/>
</dbReference>
<reference evidence="2" key="1">
    <citation type="submission" date="2014-12" db="EMBL/GenBank/DDBJ databases">
        <title>Insight into the proteome of Arion vulgaris.</title>
        <authorList>
            <person name="Aradska J."/>
            <person name="Bulat T."/>
            <person name="Smidak R."/>
            <person name="Sarate P."/>
            <person name="Gangsoo J."/>
            <person name="Sialana F."/>
            <person name="Bilban M."/>
            <person name="Lubec G."/>
        </authorList>
    </citation>
    <scope>NUCLEOTIDE SEQUENCE</scope>
    <source>
        <tissue evidence="2">Skin</tissue>
    </source>
</reference>
<evidence type="ECO:0000313" key="2">
    <source>
        <dbReference type="EMBL" id="CEK54315.1"/>
    </source>
</evidence>
<organism evidence="2">
    <name type="scientific">Arion vulgaris</name>
    <dbReference type="NCBI Taxonomy" id="1028688"/>
    <lineage>
        <taxon>Eukaryota</taxon>
        <taxon>Metazoa</taxon>
        <taxon>Spiralia</taxon>
        <taxon>Lophotrochozoa</taxon>
        <taxon>Mollusca</taxon>
        <taxon>Gastropoda</taxon>
        <taxon>Heterobranchia</taxon>
        <taxon>Euthyneura</taxon>
        <taxon>Panpulmonata</taxon>
        <taxon>Eupulmonata</taxon>
        <taxon>Stylommatophora</taxon>
        <taxon>Helicina</taxon>
        <taxon>Arionoidea</taxon>
        <taxon>Arionidae</taxon>
        <taxon>Arion</taxon>
    </lineage>
</organism>
<dbReference type="Pfam" id="PF00567">
    <property type="entry name" value="TUDOR"/>
    <property type="match status" value="1"/>
</dbReference>
<dbReference type="PANTHER" id="PTHR22948">
    <property type="entry name" value="TUDOR DOMAIN CONTAINING PROTEIN"/>
    <property type="match status" value="1"/>
</dbReference>
<name>A0A0B6YFJ0_9EUPU</name>
<proteinExistence type="predicted"/>
<dbReference type="Gene3D" id="2.40.50.90">
    <property type="match status" value="1"/>
</dbReference>
<sequence length="92" mass="10320">VEVAAGVVKPALVAVVFFVDFGNTDEIAVSRLRMLPSECQEIPFLAIEFYLMGIRPSSMRCPDGVWSQQANHLFRTWTLNKCLIAQIYSVVD</sequence>
<dbReference type="SUPFAM" id="SSF63748">
    <property type="entry name" value="Tudor/PWWP/MBT"/>
    <property type="match status" value="1"/>
</dbReference>
<evidence type="ECO:0000259" key="1">
    <source>
        <dbReference type="Pfam" id="PF00567"/>
    </source>
</evidence>